<gene>
    <name evidence="4" type="ORF">MEDL_53574</name>
</gene>
<keyword evidence="5" id="KW-1185">Reference proteome</keyword>
<evidence type="ECO:0000313" key="5">
    <source>
        <dbReference type="Proteomes" id="UP000683360"/>
    </source>
</evidence>
<dbReference type="PANTHER" id="PTHR22959">
    <property type="entry name" value="PYM PROTEIN"/>
    <property type="match status" value="1"/>
</dbReference>
<protein>
    <submittedName>
        <fullName evidence="4">WIBG</fullName>
    </submittedName>
</protein>
<dbReference type="GO" id="GO:0005737">
    <property type="term" value="C:cytoplasm"/>
    <property type="evidence" value="ECO:0007669"/>
    <property type="project" value="TreeGrafter"/>
</dbReference>
<sequence length="223" mass="25146">MTEKETYIERTGVVKDEATGELFIPASRRPDGTWRKPRKVKDGYIPQDEVPTYENKGVQWMKSKPSLPPGMNPGQEPPKTHVQEDTSTMSKSAKKNMKRKEKKKQGQGEGQSSQVDHLADSLAKTDIKTKTKKSDTTKKSDLTKKSELISVKTVEPESSENDKACIEKKLRNVKKKLKQVEDLEAKINSGDLKEPEKEQLEKIAKKSSLLAEIQDLQLDLKAL</sequence>
<dbReference type="Proteomes" id="UP000683360">
    <property type="component" value="Unassembled WGS sequence"/>
</dbReference>
<name>A0A8S3UGD6_MYTED</name>
<evidence type="ECO:0000256" key="2">
    <source>
        <dbReference type="SAM" id="MobiDB-lite"/>
    </source>
</evidence>
<feature type="region of interest" description="Disordered" evidence="2">
    <location>
        <begin position="24"/>
        <end position="146"/>
    </location>
</feature>
<dbReference type="GO" id="GO:0003723">
    <property type="term" value="F:RNA binding"/>
    <property type="evidence" value="ECO:0007669"/>
    <property type="project" value="TreeGrafter"/>
</dbReference>
<evidence type="ECO:0000313" key="4">
    <source>
        <dbReference type="EMBL" id="CAG2241364.1"/>
    </source>
</evidence>
<organism evidence="4 5">
    <name type="scientific">Mytilus edulis</name>
    <name type="common">Blue mussel</name>
    <dbReference type="NCBI Taxonomy" id="6550"/>
    <lineage>
        <taxon>Eukaryota</taxon>
        <taxon>Metazoa</taxon>
        <taxon>Spiralia</taxon>
        <taxon>Lophotrochozoa</taxon>
        <taxon>Mollusca</taxon>
        <taxon>Bivalvia</taxon>
        <taxon>Autobranchia</taxon>
        <taxon>Pteriomorphia</taxon>
        <taxon>Mytilida</taxon>
        <taxon>Mytiloidea</taxon>
        <taxon>Mytilidae</taxon>
        <taxon>Mytilinae</taxon>
        <taxon>Mytilus</taxon>
    </lineage>
</organism>
<dbReference type="AlphaFoldDB" id="A0A8S3UGD6"/>
<dbReference type="SMART" id="SM01273">
    <property type="entry name" value="Mago-bind"/>
    <property type="match status" value="1"/>
</dbReference>
<dbReference type="SUPFAM" id="SSF101931">
    <property type="entry name" value="Pym (Within the bgcn gene intron protein, WIBG), N-terminal domain"/>
    <property type="match status" value="1"/>
</dbReference>
<dbReference type="GO" id="GO:0035145">
    <property type="term" value="C:exon-exon junction complex"/>
    <property type="evidence" value="ECO:0007669"/>
    <property type="project" value="TreeGrafter"/>
</dbReference>
<feature type="domain" description="WIBG Mago-binding" evidence="3">
    <location>
        <begin position="20"/>
        <end position="46"/>
    </location>
</feature>
<proteinExistence type="inferred from homology"/>
<accession>A0A8S3UGD6</accession>
<dbReference type="GO" id="GO:1903259">
    <property type="term" value="P:exon-exon junction complex disassembly"/>
    <property type="evidence" value="ECO:0007669"/>
    <property type="project" value="InterPro"/>
</dbReference>
<dbReference type="InterPro" id="IPR039333">
    <property type="entry name" value="PYM1"/>
</dbReference>
<feature type="compositionally biased region" description="Basic and acidic residues" evidence="2">
    <location>
        <begin position="117"/>
        <end position="146"/>
    </location>
</feature>
<dbReference type="InterPro" id="IPR015362">
    <property type="entry name" value="WIBG_mago-bd"/>
</dbReference>
<evidence type="ECO:0000259" key="3">
    <source>
        <dbReference type="SMART" id="SM01273"/>
    </source>
</evidence>
<comment type="similarity">
    <text evidence="1">Belongs to the pym family.</text>
</comment>
<dbReference type="OrthoDB" id="21625at2759"/>
<dbReference type="InterPro" id="IPR036348">
    <property type="entry name" value="WIBG_N_sf"/>
</dbReference>
<comment type="caution">
    <text evidence="4">The sequence shown here is derived from an EMBL/GenBank/DDBJ whole genome shotgun (WGS) entry which is preliminary data.</text>
</comment>
<reference evidence="4" key="1">
    <citation type="submission" date="2021-03" db="EMBL/GenBank/DDBJ databases">
        <authorList>
            <person name="Bekaert M."/>
        </authorList>
    </citation>
    <scope>NUCLEOTIDE SEQUENCE</scope>
</reference>
<dbReference type="Pfam" id="PF09282">
    <property type="entry name" value="Mago-bind"/>
    <property type="match status" value="1"/>
</dbReference>
<evidence type="ECO:0000256" key="1">
    <source>
        <dbReference type="ARBA" id="ARBA00009394"/>
    </source>
</evidence>
<feature type="compositionally biased region" description="Basic residues" evidence="2">
    <location>
        <begin position="92"/>
        <end position="105"/>
    </location>
</feature>
<dbReference type="EMBL" id="CAJPWZ010002583">
    <property type="protein sequence ID" value="CAG2241364.1"/>
    <property type="molecule type" value="Genomic_DNA"/>
</dbReference>
<dbReference type="PANTHER" id="PTHR22959:SF0">
    <property type="entry name" value="PARTNER OF Y14 AND MAGO"/>
    <property type="match status" value="1"/>
</dbReference>